<evidence type="ECO:0000313" key="3">
    <source>
        <dbReference type="Proteomes" id="UP000321721"/>
    </source>
</evidence>
<dbReference type="RefSeq" id="WP_147099054.1">
    <property type="nucleotide sequence ID" value="NZ_VOOS01000002.1"/>
</dbReference>
<feature type="transmembrane region" description="Helical" evidence="1">
    <location>
        <begin position="59"/>
        <end position="78"/>
    </location>
</feature>
<keyword evidence="1" id="KW-1133">Transmembrane helix</keyword>
<accession>A0A5C6RU52</accession>
<dbReference type="InterPro" id="IPR007404">
    <property type="entry name" value="YdjM-like"/>
</dbReference>
<keyword evidence="1" id="KW-0472">Membrane</keyword>
<keyword evidence="1" id="KW-0812">Transmembrane</keyword>
<comment type="caution">
    <text evidence="2">The sequence shown here is derived from an EMBL/GenBank/DDBJ whole genome shotgun (WGS) entry which is preliminary data.</text>
</comment>
<dbReference type="AlphaFoldDB" id="A0A5C6RU52"/>
<proteinExistence type="predicted"/>
<dbReference type="Proteomes" id="UP000321721">
    <property type="component" value="Unassembled WGS sequence"/>
</dbReference>
<protein>
    <submittedName>
        <fullName evidence="2">Metal-dependent hydrolase</fullName>
    </submittedName>
</protein>
<dbReference type="InterPro" id="IPR053170">
    <property type="entry name" value="Transcription_regulator"/>
</dbReference>
<dbReference type="PANTHER" id="PTHR40031:SF1">
    <property type="entry name" value="MEMBRANE-BOUND METAL-DEPENDENT HYDROLASE"/>
    <property type="match status" value="1"/>
</dbReference>
<reference evidence="2 3" key="1">
    <citation type="submission" date="2019-08" db="EMBL/GenBank/DDBJ databases">
        <title>Genome of Vicingus serpentipes NCIMB 15042.</title>
        <authorList>
            <person name="Bowman J.P."/>
        </authorList>
    </citation>
    <scope>NUCLEOTIDE SEQUENCE [LARGE SCALE GENOMIC DNA]</scope>
    <source>
        <strain evidence="2 3">NCIMB 15042</strain>
    </source>
</reference>
<dbReference type="OrthoDB" id="9781927at2"/>
<keyword evidence="2" id="KW-0378">Hydrolase</keyword>
<dbReference type="Pfam" id="PF04307">
    <property type="entry name" value="YdjM"/>
    <property type="match status" value="1"/>
</dbReference>
<evidence type="ECO:0000313" key="2">
    <source>
        <dbReference type="EMBL" id="TXB65831.1"/>
    </source>
</evidence>
<gene>
    <name evidence="2" type="ORF">FRY74_04490</name>
</gene>
<organism evidence="2 3">
    <name type="scientific">Vicingus serpentipes</name>
    <dbReference type="NCBI Taxonomy" id="1926625"/>
    <lineage>
        <taxon>Bacteria</taxon>
        <taxon>Pseudomonadati</taxon>
        <taxon>Bacteroidota</taxon>
        <taxon>Flavobacteriia</taxon>
        <taxon>Flavobacteriales</taxon>
        <taxon>Vicingaceae</taxon>
        <taxon>Vicingus</taxon>
    </lineage>
</organism>
<feature type="transmembrane region" description="Helical" evidence="1">
    <location>
        <begin position="90"/>
        <end position="108"/>
    </location>
</feature>
<evidence type="ECO:0000256" key="1">
    <source>
        <dbReference type="SAM" id="Phobius"/>
    </source>
</evidence>
<keyword evidence="3" id="KW-1185">Reference proteome</keyword>
<name>A0A5C6RU52_9FLAO</name>
<dbReference type="GO" id="GO:0016787">
    <property type="term" value="F:hydrolase activity"/>
    <property type="evidence" value="ECO:0007669"/>
    <property type="project" value="UniProtKB-KW"/>
</dbReference>
<feature type="transmembrane region" description="Helical" evidence="1">
    <location>
        <begin position="161"/>
        <end position="182"/>
    </location>
</feature>
<dbReference type="EMBL" id="VOOS01000002">
    <property type="protein sequence ID" value="TXB65831.1"/>
    <property type="molecule type" value="Genomic_DNA"/>
</dbReference>
<feature type="transmembrane region" description="Helical" evidence="1">
    <location>
        <begin position="128"/>
        <end position="149"/>
    </location>
</feature>
<sequence>MDSLTQIVLGAAVGEVAVGKKVGNWAILWGGVAGTIPDLDVFAKYFTDNVTALEIHRGFSHSILFSLIFAPIFGWILTKIHKKLDATWKDWTLLMFLGLFTHPLLDAHTTWGTQLFWPFEYRIAYKNIFVADPLYTLPFLACVIALMFYKKESFKRKRINQFGLIISSFYMLLTVGFKWLAYPKFINTLNKEKIEYLEVKTRPTPLNSILWSANVKLKDGFITGYYSLLDKQEDVIYSKFIPQNLHLLGNMINEKKVKQLIKISEGWYTLEEREGKLLLNDLRFGQNGIDAENSKFIFSFELKYNDKGEFEVIEQPRTFKQGGALIGSLFERIKGI</sequence>
<dbReference type="PANTHER" id="PTHR40031">
    <property type="entry name" value="HYPOTHETICAL MEMBRANE SPANNING PROTEIN"/>
    <property type="match status" value="1"/>
</dbReference>